<evidence type="ECO:0000256" key="1">
    <source>
        <dbReference type="ARBA" id="ARBA00007274"/>
    </source>
</evidence>
<keyword evidence="5" id="KW-0012">Acyltransferase</keyword>
<dbReference type="GO" id="GO:0009001">
    <property type="term" value="F:serine O-acetyltransferase activity"/>
    <property type="evidence" value="ECO:0007669"/>
    <property type="project" value="InterPro"/>
</dbReference>
<proteinExistence type="inferred from homology"/>
<name>A0A7K0G9M1_9ACTN</name>
<dbReference type="InterPro" id="IPR045304">
    <property type="entry name" value="LbH_SAT"/>
</dbReference>
<evidence type="ECO:0000256" key="5">
    <source>
        <dbReference type="ARBA" id="ARBA00023315"/>
    </source>
</evidence>
<dbReference type="PROSITE" id="PS00101">
    <property type="entry name" value="HEXAPEP_TRANSFERASES"/>
    <property type="match status" value="1"/>
</dbReference>
<sequence>MLLFGTGCELPSAAFQGEGIRFPHLNGIVVSDKARIGSGRTLFHQVTLGIASEEDGDSAPVVLNNVTIGAGSKIIGPITIGNNVIVGANSVVTKSIPQDVTVVGANRILKRKVQQ</sequence>
<dbReference type="Gene3D" id="2.160.10.10">
    <property type="entry name" value="Hexapeptide repeat proteins"/>
    <property type="match status" value="1"/>
</dbReference>
<dbReference type="SUPFAM" id="SSF51161">
    <property type="entry name" value="Trimeric LpxA-like enzymes"/>
    <property type="match status" value="1"/>
</dbReference>
<evidence type="ECO:0000313" key="7">
    <source>
        <dbReference type="Proteomes" id="UP000470010"/>
    </source>
</evidence>
<dbReference type="PANTHER" id="PTHR42811">
    <property type="entry name" value="SERINE ACETYLTRANSFERASE"/>
    <property type="match status" value="1"/>
</dbReference>
<gene>
    <name evidence="6" type="ORF">GJE22_03565</name>
</gene>
<dbReference type="Pfam" id="PF00132">
    <property type="entry name" value="Hexapep"/>
    <property type="match status" value="1"/>
</dbReference>
<dbReference type="GO" id="GO:0005737">
    <property type="term" value="C:cytoplasm"/>
    <property type="evidence" value="ECO:0007669"/>
    <property type="project" value="InterPro"/>
</dbReference>
<comment type="similarity">
    <text evidence="1">Belongs to the transferase hexapeptide repeat family.</text>
</comment>
<dbReference type="InterPro" id="IPR018357">
    <property type="entry name" value="Hexapep_transf_CS"/>
</dbReference>
<evidence type="ECO:0000313" key="6">
    <source>
        <dbReference type="EMBL" id="MRX79686.1"/>
    </source>
</evidence>
<evidence type="ECO:0000256" key="4">
    <source>
        <dbReference type="ARBA" id="ARBA00022737"/>
    </source>
</evidence>
<dbReference type="CDD" id="cd03354">
    <property type="entry name" value="LbH_SAT"/>
    <property type="match status" value="1"/>
</dbReference>
<dbReference type="InterPro" id="IPR005881">
    <property type="entry name" value="Ser_O-AcTrfase"/>
</dbReference>
<dbReference type="GO" id="GO:0006535">
    <property type="term" value="P:cysteine biosynthetic process from serine"/>
    <property type="evidence" value="ECO:0007669"/>
    <property type="project" value="InterPro"/>
</dbReference>
<dbReference type="InterPro" id="IPR001451">
    <property type="entry name" value="Hexapep"/>
</dbReference>
<evidence type="ECO:0000256" key="2">
    <source>
        <dbReference type="ARBA" id="ARBA00018522"/>
    </source>
</evidence>
<reference evidence="7" key="1">
    <citation type="submission" date="2019-08" db="EMBL/GenBank/DDBJ databases">
        <title>Arthrobacter sp. nov., isolated from plateau pika and Tibetan wild ass.</title>
        <authorList>
            <person name="Ge Y."/>
        </authorList>
    </citation>
    <scope>NUCLEOTIDE SEQUENCE [LARGE SCALE GENOMIC DNA]</scope>
    <source>
        <strain evidence="7">HF-1365</strain>
    </source>
</reference>
<dbReference type="InterPro" id="IPR011004">
    <property type="entry name" value="Trimer_LpxA-like_sf"/>
</dbReference>
<keyword evidence="4" id="KW-0677">Repeat</keyword>
<protein>
    <recommendedName>
        <fullName evidence="2">Serine acetyltransferase</fullName>
    </recommendedName>
</protein>
<dbReference type="EMBL" id="VTFZ01000002">
    <property type="protein sequence ID" value="MRX79686.1"/>
    <property type="molecule type" value="Genomic_DNA"/>
</dbReference>
<keyword evidence="3 6" id="KW-0808">Transferase</keyword>
<dbReference type="AlphaFoldDB" id="A0A7K0G9M1"/>
<dbReference type="Proteomes" id="UP000470010">
    <property type="component" value="Unassembled WGS sequence"/>
</dbReference>
<accession>A0A7K0G9M1</accession>
<organism evidence="6 7">
    <name type="scientific">Enorma shizhengliae</name>
    <dbReference type="NCBI Taxonomy" id="2606615"/>
    <lineage>
        <taxon>Bacteria</taxon>
        <taxon>Bacillati</taxon>
        <taxon>Actinomycetota</taxon>
        <taxon>Coriobacteriia</taxon>
        <taxon>Coriobacteriales</taxon>
        <taxon>Coriobacteriaceae</taxon>
        <taxon>Enorma</taxon>
    </lineage>
</organism>
<keyword evidence="7" id="KW-1185">Reference proteome</keyword>
<evidence type="ECO:0000256" key="3">
    <source>
        <dbReference type="ARBA" id="ARBA00022679"/>
    </source>
</evidence>
<dbReference type="PIRSF" id="PIRSF000441">
    <property type="entry name" value="CysE"/>
    <property type="match status" value="1"/>
</dbReference>
<comment type="caution">
    <text evidence="6">The sequence shown here is derived from an EMBL/GenBank/DDBJ whole genome shotgun (WGS) entry which is preliminary data.</text>
</comment>